<keyword evidence="3" id="KW-0547">Nucleotide-binding</keyword>
<dbReference type="InterPro" id="IPR001114">
    <property type="entry name" value="Adenylosuccinate_synthetase"/>
</dbReference>
<gene>
    <name evidence="6" type="ORF">IE37_02137</name>
</gene>
<dbReference type="InterPro" id="IPR027417">
    <property type="entry name" value="P-loop_NTPase"/>
</dbReference>
<dbReference type="PANTHER" id="PTHR11846:SF0">
    <property type="entry name" value="ADENYLOSUCCINATE SYNTHETASE"/>
    <property type="match status" value="1"/>
</dbReference>
<dbReference type="InterPro" id="IPR042109">
    <property type="entry name" value="Adenylosuccinate_synth_dom1"/>
</dbReference>
<protein>
    <submittedName>
        <fullName evidence="6">Adenylosuccinate synthase</fullName>
    </submittedName>
</protein>
<evidence type="ECO:0000256" key="3">
    <source>
        <dbReference type="ARBA" id="ARBA00022741"/>
    </source>
</evidence>
<proteinExistence type="predicted"/>
<evidence type="ECO:0000256" key="4">
    <source>
        <dbReference type="ARBA" id="ARBA00022755"/>
    </source>
</evidence>
<evidence type="ECO:0000256" key="2">
    <source>
        <dbReference type="ARBA" id="ARBA00022723"/>
    </source>
</evidence>
<dbReference type="GO" id="GO:0000166">
    <property type="term" value="F:nucleotide binding"/>
    <property type="evidence" value="ECO:0007669"/>
    <property type="project" value="UniProtKB-KW"/>
</dbReference>
<dbReference type="GO" id="GO:0004019">
    <property type="term" value="F:adenylosuccinate synthase activity"/>
    <property type="evidence" value="ECO:0007669"/>
    <property type="project" value="InterPro"/>
</dbReference>
<dbReference type="OrthoDB" id="3959406at2"/>
<evidence type="ECO:0000256" key="1">
    <source>
        <dbReference type="ARBA" id="ARBA00022598"/>
    </source>
</evidence>
<keyword evidence="1" id="KW-0436">Ligase</keyword>
<dbReference type="Gene3D" id="1.10.300.10">
    <property type="entry name" value="Adenylosuccinate Synthetase, subunit A, domain 2"/>
    <property type="match status" value="1"/>
</dbReference>
<dbReference type="SUPFAM" id="SSF52540">
    <property type="entry name" value="P-loop containing nucleoside triphosphate hydrolases"/>
    <property type="match status" value="1"/>
</dbReference>
<dbReference type="Gene3D" id="3.40.440.10">
    <property type="entry name" value="Adenylosuccinate Synthetase, subunit A, domain 1"/>
    <property type="match status" value="1"/>
</dbReference>
<evidence type="ECO:0000313" key="7">
    <source>
        <dbReference type="Proteomes" id="UP000245720"/>
    </source>
</evidence>
<dbReference type="SMART" id="SM00788">
    <property type="entry name" value="Adenylsucc_synt"/>
    <property type="match status" value="1"/>
</dbReference>
<comment type="caution">
    <text evidence="6">The sequence shown here is derived from an EMBL/GenBank/DDBJ whole genome shotgun (WGS) entry which is preliminary data.</text>
</comment>
<dbReference type="EMBL" id="QGDI01000008">
    <property type="protein sequence ID" value="PWJ11873.1"/>
    <property type="molecule type" value="Genomic_DNA"/>
</dbReference>
<evidence type="ECO:0000256" key="5">
    <source>
        <dbReference type="ARBA" id="ARBA00022842"/>
    </source>
</evidence>
<name>A0A315XYE2_RUMFL</name>
<dbReference type="GO" id="GO:0046872">
    <property type="term" value="F:metal ion binding"/>
    <property type="evidence" value="ECO:0007669"/>
    <property type="project" value="UniProtKB-KW"/>
</dbReference>
<dbReference type="PANTHER" id="PTHR11846">
    <property type="entry name" value="ADENYLOSUCCINATE SYNTHETASE"/>
    <property type="match status" value="1"/>
</dbReference>
<keyword evidence="2" id="KW-0479">Metal-binding</keyword>
<dbReference type="GO" id="GO:0046040">
    <property type="term" value="P:IMP metabolic process"/>
    <property type="evidence" value="ECO:0007669"/>
    <property type="project" value="TreeGrafter"/>
</dbReference>
<dbReference type="AlphaFoldDB" id="A0A315XYE2"/>
<keyword evidence="5" id="KW-0460">Magnesium</keyword>
<dbReference type="Pfam" id="PF00709">
    <property type="entry name" value="Adenylsucc_synt"/>
    <property type="match status" value="1"/>
</dbReference>
<reference evidence="6 7" key="1">
    <citation type="submission" date="2018-05" db="EMBL/GenBank/DDBJ databases">
        <title>The Hungate 1000. A catalogue of reference genomes from the rumen microbiome.</title>
        <authorList>
            <person name="Kelly W."/>
        </authorList>
    </citation>
    <scope>NUCLEOTIDE SEQUENCE [LARGE SCALE GENOMIC DNA]</scope>
    <source>
        <strain evidence="6 7">SAb67</strain>
    </source>
</reference>
<dbReference type="Proteomes" id="UP000245720">
    <property type="component" value="Unassembled WGS sequence"/>
</dbReference>
<sequence length="401" mass="44018">MIAKIIIGKNFGDEGKGLATDYFALEAAKRGADVICVRHNGGAQAGHTVDLRERRFVFSQLSSGSFRGADTYWADSFMPDLYKLSAEAESFGESGGRLPNIYASEKCRCTCIIDVLLNMLLETSRGSARHGSCGMGINEAAVRSATFPLYLGDVLGMSASNLYSRLRELRRDYLPLRLRELSADLSKAGEYGEMLKSDDVLYNAAEAMCRNGRYVQLMPQERLRSYDEVIFEGAQGLLLDELNTEYAPHLTTSRTGLYEPARILSALCGKEPFSAEAVYVTRSYVTRHGAGPLPYEGKLGIAVTDRTNVCNQWQGEFRTAPHGSTEEFLRAVLRDIAETKLKADISLFVTHLNESEGCIITDSGSIPVAEHFAETGGVFGRYYLSDSPFAEDVSVPGQLKG</sequence>
<evidence type="ECO:0000313" key="6">
    <source>
        <dbReference type="EMBL" id="PWJ11873.1"/>
    </source>
</evidence>
<keyword evidence="4" id="KW-0658">Purine biosynthesis</keyword>
<dbReference type="InterPro" id="IPR042110">
    <property type="entry name" value="Adenylosuccinate_synth_dom2"/>
</dbReference>
<organism evidence="6 7">
    <name type="scientific">Ruminococcus flavefaciens</name>
    <dbReference type="NCBI Taxonomy" id="1265"/>
    <lineage>
        <taxon>Bacteria</taxon>
        <taxon>Bacillati</taxon>
        <taxon>Bacillota</taxon>
        <taxon>Clostridia</taxon>
        <taxon>Eubacteriales</taxon>
        <taxon>Oscillospiraceae</taxon>
        <taxon>Ruminococcus</taxon>
    </lineage>
</organism>
<dbReference type="GO" id="GO:0044208">
    <property type="term" value="P:'de novo' AMP biosynthetic process"/>
    <property type="evidence" value="ECO:0007669"/>
    <property type="project" value="TreeGrafter"/>
</dbReference>
<dbReference type="GO" id="GO:0005737">
    <property type="term" value="C:cytoplasm"/>
    <property type="evidence" value="ECO:0007669"/>
    <property type="project" value="TreeGrafter"/>
</dbReference>
<accession>A0A315XYE2</accession>
<dbReference type="RefSeq" id="WP_109726895.1">
    <property type="nucleotide sequence ID" value="NZ_QGDI01000008.1"/>
</dbReference>